<keyword evidence="7" id="KW-0808">Transferase</keyword>
<sequence>MRIIVPLQGIVQGRGGLILGSLIPCALLYFFQFYLKRNRSSPPPDSPSASTANLPELTGIPRNSSRTSLPTRGSIRPAPVSSRATAIARASDSAYYTGWKKWLEDPYHPTSNPDGIIQLGLSENHLSLDLIEEWLAANLQKSLLGEKRGDLSICGLATYEPLGGLMDLKMVMAGFMSKIMRGSVSFNPAQIILTAGATPAIEALSFCLADPGNAFLVPSPYYPGFDRDIKLRTGIELIPVHCRSSNNFSLSIAALEREYKQAKKRGIKVRAVLLSNPSNPVGNILHRETLYDLLSFVTDKNLHLISDEVYAGSTYGTEEFVSIAELLDTGVFDNSRVHIIYGLSKDLSLPGFRVGAIYSYNENVIAAASKLTRFSSISLPTQHLLVSMLSDTKFVEEYLKVNRERLAQMHALFVEGLKQLGVECFKSSGGFYCWVDMSKFLKSYSVKGELELWENILNVAKVVLTPGASCHCIEPGWFRCCFTTVTERDVPLVMNRISKVLKDHKATH</sequence>
<dbReference type="STRING" id="906689.A0A2I0XGH8"/>
<dbReference type="PRINTS" id="PR00753">
    <property type="entry name" value="ACCSYNTHASE"/>
</dbReference>
<evidence type="ECO:0000313" key="7">
    <source>
        <dbReference type="EMBL" id="PKU87000.1"/>
    </source>
</evidence>
<evidence type="ECO:0000256" key="2">
    <source>
        <dbReference type="ARBA" id="ARBA00007441"/>
    </source>
</evidence>
<comment type="similarity">
    <text evidence="2">Belongs to the class-I pyridoxal-phosphate-dependent aminotransferase family.</text>
</comment>
<dbReference type="PANTHER" id="PTHR43795">
    <property type="entry name" value="BIFUNCTIONAL ASPARTATE AMINOTRANSFERASE AND GLUTAMATE/ASPARTATE-PREPHENATE AMINOTRANSFERASE-RELATED"/>
    <property type="match status" value="1"/>
</dbReference>
<dbReference type="OrthoDB" id="691673at2759"/>
<dbReference type="Gene3D" id="3.40.640.10">
    <property type="entry name" value="Type I PLP-dependent aspartate aminotransferase-like (Major domain)"/>
    <property type="match status" value="1"/>
</dbReference>
<dbReference type="AlphaFoldDB" id="A0A2I0XGH8"/>
<keyword evidence="5" id="KW-1133">Transmembrane helix</keyword>
<dbReference type="Proteomes" id="UP000233837">
    <property type="component" value="Unassembled WGS sequence"/>
</dbReference>
<dbReference type="InterPro" id="IPR004839">
    <property type="entry name" value="Aminotransferase_I/II_large"/>
</dbReference>
<comment type="cofactor">
    <cofactor evidence="1">
        <name>pyridoxal 5'-phosphate</name>
        <dbReference type="ChEBI" id="CHEBI:597326"/>
    </cofactor>
</comment>
<accession>A0A2I0XGH8</accession>
<keyword evidence="3" id="KW-0663">Pyridoxal phosphate</keyword>
<organism evidence="7 8">
    <name type="scientific">Dendrobium catenatum</name>
    <dbReference type="NCBI Taxonomy" id="906689"/>
    <lineage>
        <taxon>Eukaryota</taxon>
        <taxon>Viridiplantae</taxon>
        <taxon>Streptophyta</taxon>
        <taxon>Embryophyta</taxon>
        <taxon>Tracheophyta</taxon>
        <taxon>Spermatophyta</taxon>
        <taxon>Magnoliopsida</taxon>
        <taxon>Liliopsida</taxon>
        <taxon>Asparagales</taxon>
        <taxon>Orchidaceae</taxon>
        <taxon>Epidendroideae</taxon>
        <taxon>Malaxideae</taxon>
        <taxon>Dendrobiinae</taxon>
        <taxon>Dendrobium</taxon>
    </lineage>
</organism>
<name>A0A2I0XGH8_9ASPA</name>
<dbReference type="GO" id="GO:0030170">
    <property type="term" value="F:pyridoxal phosphate binding"/>
    <property type="evidence" value="ECO:0007669"/>
    <property type="project" value="InterPro"/>
</dbReference>
<dbReference type="GO" id="GO:0008483">
    <property type="term" value="F:transaminase activity"/>
    <property type="evidence" value="ECO:0007669"/>
    <property type="project" value="UniProtKB-KW"/>
</dbReference>
<dbReference type="InterPro" id="IPR050478">
    <property type="entry name" value="Ethylene_sulfur-biosynth"/>
</dbReference>
<keyword evidence="8" id="KW-1185">Reference proteome</keyword>
<dbReference type="InterPro" id="IPR004838">
    <property type="entry name" value="NHTrfase_class1_PyrdxlP-BS"/>
</dbReference>
<feature type="domain" description="Aminotransferase class I/classII large" evidence="6">
    <location>
        <begin position="117"/>
        <end position="497"/>
    </location>
</feature>
<dbReference type="CDD" id="cd00609">
    <property type="entry name" value="AAT_like"/>
    <property type="match status" value="1"/>
</dbReference>
<keyword evidence="5" id="KW-0812">Transmembrane</keyword>
<dbReference type="PROSITE" id="PS00105">
    <property type="entry name" value="AA_TRANSFER_CLASS_1"/>
    <property type="match status" value="1"/>
</dbReference>
<evidence type="ECO:0000256" key="3">
    <source>
        <dbReference type="ARBA" id="ARBA00022898"/>
    </source>
</evidence>
<dbReference type="SUPFAM" id="SSF53383">
    <property type="entry name" value="PLP-dependent transferases"/>
    <property type="match status" value="1"/>
</dbReference>
<dbReference type="InterPro" id="IPR015421">
    <property type="entry name" value="PyrdxlP-dep_Trfase_major"/>
</dbReference>
<feature type="compositionally biased region" description="Polar residues" evidence="4">
    <location>
        <begin position="61"/>
        <end position="71"/>
    </location>
</feature>
<evidence type="ECO:0000313" key="8">
    <source>
        <dbReference type="Proteomes" id="UP000233837"/>
    </source>
</evidence>
<dbReference type="GO" id="GO:0006520">
    <property type="term" value="P:amino acid metabolic process"/>
    <property type="evidence" value="ECO:0007669"/>
    <property type="project" value="TreeGrafter"/>
</dbReference>
<gene>
    <name evidence="7" type="primary">ACS12</name>
    <name evidence="7" type="ORF">MA16_Dca013947</name>
</gene>
<keyword evidence="5" id="KW-0472">Membrane</keyword>
<dbReference type="Gene3D" id="3.90.1150.10">
    <property type="entry name" value="Aspartate Aminotransferase, domain 1"/>
    <property type="match status" value="1"/>
</dbReference>
<dbReference type="InterPro" id="IPR015424">
    <property type="entry name" value="PyrdxlP-dep_Trfase"/>
</dbReference>
<feature type="transmembrane region" description="Helical" evidence="5">
    <location>
        <begin position="16"/>
        <end position="35"/>
    </location>
</feature>
<reference evidence="7 8" key="2">
    <citation type="journal article" date="2017" name="Nature">
        <title>The Apostasia genome and the evolution of orchids.</title>
        <authorList>
            <person name="Zhang G.Q."/>
            <person name="Liu K.W."/>
            <person name="Li Z."/>
            <person name="Lohaus R."/>
            <person name="Hsiao Y.Y."/>
            <person name="Niu S.C."/>
            <person name="Wang J.Y."/>
            <person name="Lin Y.C."/>
            <person name="Xu Q."/>
            <person name="Chen L.J."/>
            <person name="Yoshida K."/>
            <person name="Fujiwara S."/>
            <person name="Wang Z.W."/>
            <person name="Zhang Y.Q."/>
            <person name="Mitsuda N."/>
            <person name="Wang M."/>
            <person name="Liu G.H."/>
            <person name="Pecoraro L."/>
            <person name="Huang H.X."/>
            <person name="Xiao X.J."/>
            <person name="Lin M."/>
            <person name="Wu X.Y."/>
            <person name="Wu W.L."/>
            <person name="Chen Y.Y."/>
            <person name="Chang S.B."/>
            <person name="Sakamoto S."/>
            <person name="Ohme-Takagi M."/>
            <person name="Yagi M."/>
            <person name="Zeng S.J."/>
            <person name="Shen C.Y."/>
            <person name="Yeh C.M."/>
            <person name="Luo Y.B."/>
            <person name="Tsai W.C."/>
            <person name="Van de Peer Y."/>
            <person name="Liu Z.J."/>
        </authorList>
    </citation>
    <scope>NUCLEOTIDE SEQUENCE [LARGE SCALE GENOMIC DNA]</scope>
    <source>
        <tissue evidence="7">The whole plant</tissue>
    </source>
</reference>
<dbReference type="Pfam" id="PF00155">
    <property type="entry name" value="Aminotran_1_2"/>
    <property type="match status" value="1"/>
</dbReference>
<evidence type="ECO:0000256" key="5">
    <source>
        <dbReference type="SAM" id="Phobius"/>
    </source>
</evidence>
<evidence type="ECO:0000256" key="1">
    <source>
        <dbReference type="ARBA" id="ARBA00001933"/>
    </source>
</evidence>
<reference evidence="7 8" key="1">
    <citation type="journal article" date="2016" name="Sci. Rep.">
        <title>The Dendrobium catenatum Lindl. genome sequence provides insights into polysaccharide synthase, floral development and adaptive evolution.</title>
        <authorList>
            <person name="Zhang G.Q."/>
            <person name="Xu Q."/>
            <person name="Bian C."/>
            <person name="Tsai W.C."/>
            <person name="Yeh C.M."/>
            <person name="Liu K.W."/>
            <person name="Yoshida K."/>
            <person name="Zhang L.S."/>
            <person name="Chang S.B."/>
            <person name="Chen F."/>
            <person name="Shi Y."/>
            <person name="Su Y.Y."/>
            <person name="Zhang Y.Q."/>
            <person name="Chen L.J."/>
            <person name="Yin Y."/>
            <person name="Lin M."/>
            <person name="Huang H."/>
            <person name="Deng H."/>
            <person name="Wang Z.W."/>
            <person name="Zhu S.L."/>
            <person name="Zhao X."/>
            <person name="Deng C."/>
            <person name="Niu S.C."/>
            <person name="Huang J."/>
            <person name="Wang M."/>
            <person name="Liu G.H."/>
            <person name="Yang H.J."/>
            <person name="Xiao X.J."/>
            <person name="Hsiao Y.Y."/>
            <person name="Wu W.L."/>
            <person name="Chen Y.Y."/>
            <person name="Mitsuda N."/>
            <person name="Ohme-Takagi M."/>
            <person name="Luo Y.B."/>
            <person name="Van de Peer Y."/>
            <person name="Liu Z.J."/>
        </authorList>
    </citation>
    <scope>NUCLEOTIDE SEQUENCE [LARGE SCALE GENOMIC DNA]</scope>
    <source>
        <tissue evidence="7">The whole plant</tissue>
    </source>
</reference>
<evidence type="ECO:0000259" key="6">
    <source>
        <dbReference type="Pfam" id="PF00155"/>
    </source>
</evidence>
<dbReference type="PANTHER" id="PTHR43795:SF85">
    <property type="entry name" value="AMINOTRANSFERASE ACS10-RELATED"/>
    <property type="match status" value="1"/>
</dbReference>
<protein>
    <submittedName>
        <fullName evidence="7">Putative aminotransferase ACS12</fullName>
    </submittedName>
</protein>
<dbReference type="InterPro" id="IPR015422">
    <property type="entry name" value="PyrdxlP-dep_Trfase_small"/>
</dbReference>
<evidence type="ECO:0000256" key="4">
    <source>
        <dbReference type="SAM" id="MobiDB-lite"/>
    </source>
</evidence>
<keyword evidence="7" id="KW-0032">Aminotransferase</keyword>
<proteinExistence type="inferred from homology"/>
<feature type="region of interest" description="Disordered" evidence="4">
    <location>
        <begin position="41"/>
        <end position="81"/>
    </location>
</feature>
<dbReference type="EMBL" id="KZ501901">
    <property type="protein sequence ID" value="PKU87000.1"/>
    <property type="molecule type" value="Genomic_DNA"/>
</dbReference>